<gene>
    <name evidence="10" type="ORF">CIPAW_15G167800</name>
    <name evidence="11" type="ORF">I3842_15G151400</name>
</gene>
<dbReference type="Pfam" id="PF00931">
    <property type="entry name" value="NB-ARC"/>
    <property type="match status" value="1"/>
</dbReference>
<reference evidence="10" key="1">
    <citation type="submission" date="2020-12" db="EMBL/GenBank/DDBJ databases">
        <title>WGS assembly of Carya illinoinensis cv. Pawnee.</title>
        <authorList>
            <person name="Platts A."/>
            <person name="Shu S."/>
            <person name="Wright S."/>
            <person name="Barry K."/>
            <person name="Edger P."/>
            <person name="Pires J.C."/>
            <person name="Schmutz J."/>
        </authorList>
    </citation>
    <scope>NUCLEOTIDE SEQUENCE</scope>
    <source>
        <tissue evidence="10">Leaf</tissue>
    </source>
</reference>
<keyword evidence="4" id="KW-0378">Hydrolase</keyword>
<evidence type="ECO:0000259" key="9">
    <source>
        <dbReference type="PROSITE" id="PS50104"/>
    </source>
</evidence>
<dbReference type="Pfam" id="PF23282">
    <property type="entry name" value="WHD_ROQ1"/>
    <property type="match status" value="1"/>
</dbReference>
<dbReference type="AlphaFoldDB" id="A0A8T1NGH2"/>
<keyword evidence="5" id="KW-0611">Plant defense</keyword>
<keyword evidence="6" id="KW-0520">NAD</keyword>
<evidence type="ECO:0000256" key="1">
    <source>
        <dbReference type="ARBA" id="ARBA00011982"/>
    </source>
</evidence>
<dbReference type="GO" id="GO:0007165">
    <property type="term" value="P:signal transduction"/>
    <property type="evidence" value="ECO:0007669"/>
    <property type="project" value="InterPro"/>
</dbReference>
<dbReference type="Proteomes" id="UP000811246">
    <property type="component" value="Chromosome 15"/>
</dbReference>
<evidence type="ECO:0000313" key="11">
    <source>
        <dbReference type="EMBL" id="KAG6676438.1"/>
    </source>
</evidence>
<dbReference type="GO" id="GO:0043531">
    <property type="term" value="F:ADP binding"/>
    <property type="evidence" value="ECO:0007669"/>
    <property type="project" value="InterPro"/>
</dbReference>
<evidence type="ECO:0000256" key="3">
    <source>
        <dbReference type="ARBA" id="ARBA00022737"/>
    </source>
</evidence>
<comment type="caution">
    <text evidence="10">The sequence shown here is derived from an EMBL/GenBank/DDBJ whole genome shotgun (WGS) entry which is preliminary data.</text>
</comment>
<reference evidence="11" key="2">
    <citation type="submission" date="2021-01" db="EMBL/GenBank/DDBJ databases">
        <authorList>
            <person name="Lovell J.T."/>
            <person name="Bentley N."/>
            <person name="Bhattarai G."/>
            <person name="Jenkins J.W."/>
            <person name="Sreedasyam A."/>
            <person name="Alarcon Y."/>
            <person name="Bock C."/>
            <person name="Boston L."/>
            <person name="Carlson J."/>
            <person name="Cervantes K."/>
            <person name="Clermont K."/>
            <person name="Krom N."/>
            <person name="Kubenka K."/>
            <person name="Mamidi S."/>
            <person name="Mattison C."/>
            <person name="Monteros M."/>
            <person name="Pisani C."/>
            <person name="Plott C."/>
            <person name="Rajasekar S."/>
            <person name="Rhein H.S."/>
            <person name="Rohla C."/>
            <person name="Song M."/>
            <person name="Hilaire R.S."/>
            <person name="Shu S."/>
            <person name="Wells L."/>
            <person name="Wang X."/>
            <person name="Webber J."/>
            <person name="Heerema R.J."/>
            <person name="Klein P."/>
            <person name="Conner P."/>
            <person name="Grauke L."/>
            <person name="Grimwood J."/>
            <person name="Schmutz J."/>
            <person name="Randall J.J."/>
        </authorList>
    </citation>
    <scope>NUCLEOTIDE SEQUENCE</scope>
    <source>
        <tissue evidence="11">Leaf</tissue>
    </source>
</reference>
<dbReference type="GO" id="GO:0006952">
    <property type="term" value="P:defense response"/>
    <property type="evidence" value="ECO:0007669"/>
    <property type="project" value="InterPro"/>
</dbReference>
<feature type="domain" description="TIR" evidence="9">
    <location>
        <begin position="22"/>
        <end position="187"/>
    </location>
</feature>
<dbReference type="EC" id="3.2.2.6" evidence="1"/>
<evidence type="ECO:0000256" key="7">
    <source>
        <dbReference type="ARBA" id="ARBA00047304"/>
    </source>
</evidence>
<protein>
    <recommendedName>
        <fullName evidence="1">ADP-ribosyl cyclase/cyclic ADP-ribose hydrolase</fullName>
        <ecNumber evidence="1">3.2.2.6</ecNumber>
    </recommendedName>
</protein>
<evidence type="ECO:0000256" key="5">
    <source>
        <dbReference type="ARBA" id="ARBA00022821"/>
    </source>
</evidence>
<sequence length="1170" mass="132497">MAFHGGSSSSSFPTSSSLSPQWTYDVFLSFRGEDTRNNFTAHLHNALHRKGVITYIDDKLRRGEEISQALLRAIEESRISITVLSKNYASSTWCLDELTKILECRKTKQQMVLPVFYNVDPSEVRHQTKSFGEALAKLEERLKDSARVQRWKACLKEVANLSGWHLGENGSESKFIQEITQAVTRIVNRTYLNVAKHPIGVESRVHAINMLLSVGMNDIRMIGVFGVGGIGKTTITKAIYNLNAYQFEDSCFLANVRETSKREFGLVQLQEKLLYDILGESSLKVDNVDRGINIIKERLCSKRILLVLDDVDQLAQLEALSGESGWVGLGSRIIITTRDKHLLTKHQVGLTYKVKEMDHNEALQLFSWHAFKKDKPIDGFVQLSEHALRCARGLPLALVVLGSDIYGRSLHEWKSALDKCKRLPNKNIHKILRISYDDLDDNEKDIFLDIACFFKGKDADYVIKILDSCGFFPDIGIRVLTDKSLIAIEENNRLVMHDLIQEMGREIVRQESPKEPGRRSRLWFHGDVRYVLEENEGTNKIEGILVELPKRDLIHLSSKAFTKMKRLLLFINRNACFSGGPNYLSNELRLLDWPEYPLQALPSNFHGKKLSVFRISHSLFKELKEVFENFQNMKIMELSDCKFLTKIPDISRIPSLEKLTLSSCESLVEVHDSVGYLNKLTHLSFSKCSNLITLPRSLKLRSLEWLDIIECLSLQNFPEIECEMDCLSSISLAYTAIKELPSSIGYITGLEDLCLDGCKNLLNLPSSILQLQNLWSLSFKDRYPGKVRNKRQSIPSFVSTEGSEILSGVELISLQTPKNSSVSNDDCSSTVFPSLQFLNLGKCVLSESNLFKLFDCSSTLQVLDFSGTDIVSLPASIKRFIGLERLILQDCKQLQEIVELPPNIKEVDASGCMSLENFPEASKKFQFNACNLKALEWIDLGGCHKMLVNIGNHVADPLLGKGQFKDLLGGIIFPGNRIPDWFSHHKETANTNSCEVDINGLRYMDEVVGIALCAIIGPNLLIGQEKPLHLIGVKINDNEVQERWVDLMGSDHVWLEYVIFESFKPKEDNMQVKFYSYLHEPVFFKSCGVHLVHKHEENVKDHDPALLHENVDVHLDVPNEEIENSELDSVDGIQLSKRRRQDDDGGIRESILHPQHKRGPLTSGVQIADL</sequence>
<proteinExistence type="predicted"/>
<dbReference type="FunFam" id="3.40.50.10140:FF:000007">
    <property type="entry name" value="Disease resistance protein (TIR-NBS-LRR class)"/>
    <property type="match status" value="1"/>
</dbReference>
<dbReference type="GO" id="GO:0061809">
    <property type="term" value="F:NAD+ nucleosidase activity, cyclic ADP-ribose generating"/>
    <property type="evidence" value="ECO:0007669"/>
    <property type="project" value="UniProtKB-EC"/>
</dbReference>
<dbReference type="InterPro" id="IPR000157">
    <property type="entry name" value="TIR_dom"/>
</dbReference>
<dbReference type="Pfam" id="PF01582">
    <property type="entry name" value="TIR"/>
    <property type="match status" value="1"/>
</dbReference>
<dbReference type="InterPro" id="IPR044974">
    <property type="entry name" value="Disease_R_plants"/>
</dbReference>
<dbReference type="Proteomes" id="UP000811609">
    <property type="component" value="Chromosome 15"/>
</dbReference>
<dbReference type="InterPro" id="IPR002182">
    <property type="entry name" value="NB-ARC"/>
</dbReference>
<dbReference type="InterPro" id="IPR058192">
    <property type="entry name" value="WHD_ROQ1-like"/>
</dbReference>
<evidence type="ECO:0000256" key="4">
    <source>
        <dbReference type="ARBA" id="ARBA00022801"/>
    </source>
</evidence>
<keyword evidence="3" id="KW-0677">Repeat</keyword>
<dbReference type="EMBL" id="CM031823">
    <property type="protein sequence ID" value="KAG6627983.1"/>
    <property type="molecule type" value="Genomic_DNA"/>
</dbReference>
<dbReference type="PANTHER" id="PTHR11017:SF570">
    <property type="entry name" value="DISEASE RESISTANCE PROTEIN (TIR-NBS CLASS)-RELATED"/>
    <property type="match status" value="1"/>
</dbReference>
<dbReference type="PANTHER" id="PTHR11017">
    <property type="entry name" value="LEUCINE-RICH REPEAT-CONTAINING PROTEIN"/>
    <property type="match status" value="1"/>
</dbReference>
<accession>A0A8T1NGH2</accession>
<comment type="catalytic activity">
    <reaction evidence="7">
        <text>NAD(+) + H2O = ADP-D-ribose + nicotinamide + H(+)</text>
        <dbReference type="Rhea" id="RHEA:16301"/>
        <dbReference type="ChEBI" id="CHEBI:15377"/>
        <dbReference type="ChEBI" id="CHEBI:15378"/>
        <dbReference type="ChEBI" id="CHEBI:17154"/>
        <dbReference type="ChEBI" id="CHEBI:57540"/>
        <dbReference type="ChEBI" id="CHEBI:57967"/>
        <dbReference type="EC" id="3.2.2.6"/>
    </reaction>
    <physiologicalReaction direction="left-to-right" evidence="7">
        <dbReference type="Rhea" id="RHEA:16302"/>
    </physiologicalReaction>
</comment>
<dbReference type="Pfam" id="PF23286">
    <property type="entry name" value="LRR_13"/>
    <property type="match status" value="1"/>
</dbReference>
<dbReference type="SMART" id="SM00255">
    <property type="entry name" value="TIR"/>
    <property type="match status" value="1"/>
</dbReference>
<dbReference type="PROSITE" id="PS50104">
    <property type="entry name" value="TIR"/>
    <property type="match status" value="1"/>
</dbReference>
<dbReference type="InterPro" id="IPR058546">
    <property type="entry name" value="RPS4B/Roq1-like_LRR"/>
</dbReference>
<dbReference type="EMBL" id="CM031839">
    <property type="protein sequence ID" value="KAG6676438.1"/>
    <property type="molecule type" value="Genomic_DNA"/>
</dbReference>
<evidence type="ECO:0000313" key="12">
    <source>
        <dbReference type="Proteomes" id="UP000811609"/>
    </source>
</evidence>
<evidence type="ECO:0000256" key="8">
    <source>
        <dbReference type="SAM" id="MobiDB-lite"/>
    </source>
</evidence>
<evidence type="ECO:0000313" key="10">
    <source>
        <dbReference type="EMBL" id="KAG6627983.1"/>
    </source>
</evidence>
<dbReference type="Pfam" id="PF20160">
    <property type="entry name" value="C-JID"/>
    <property type="match status" value="1"/>
</dbReference>
<keyword evidence="12" id="KW-1185">Reference proteome</keyword>
<dbReference type="InterPro" id="IPR045344">
    <property type="entry name" value="C-JID"/>
</dbReference>
<evidence type="ECO:0000256" key="2">
    <source>
        <dbReference type="ARBA" id="ARBA00022614"/>
    </source>
</evidence>
<dbReference type="FunFam" id="1.10.8.430:FF:000002">
    <property type="entry name" value="Disease resistance protein (TIR-NBS-LRR class)"/>
    <property type="match status" value="1"/>
</dbReference>
<keyword evidence="2" id="KW-0433">Leucine-rich repeat</keyword>
<organism evidence="10 12">
    <name type="scientific">Carya illinoinensis</name>
    <name type="common">Pecan</name>
    <dbReference type="NCBI Taxonomy" id="32201"/>
    <lineage>
        <taxon>Eukaryota</taxon>
        <taxon>Viridiplantae</taxon>
        <taxon>Streptophyta</taxon>
        <taxon>Embryophyta</taxon>
        <taxon>Tracheophyta</taxon>
        <taxon>Spermatophyta</taxon>
        <taxon>Magnoliopsida</taxon>
        <taxon>eudicotyledons</taxon>
        <taxon>Gunneridae</taxon>
        <taxon>Pentapetalae</taxon>
        <taxon>rosids</taxon>
        <taxon>fabids</taxon>
        <taxon>Fagales</taxon>
        <taxon>Juglandaceae</taxon>
        <taxon>Carya</taxon>
    </lineage>
</organism>
<feature type="compositionally biased region" description="Basic and acidic residues" evidence="8">
    <location>
        <begin position="1140"/>
        <end position="1151"/>
    </location>
</feature>
<name>A0A8T1NGH2_CARIL</name>
<feature type="region of interest" description="Disordered" evidence="8">
    <location>
        <begin position="1126"/>
        <end position="1170"/>
    </location>
</feature>
<evidence type="ECO:0000256" key="6">
    <source>
        <dbReference type="ARBA" id="ARBA00023027"/>
    </source>
</evidence>